<protein>
    <submittedName>
        <fullName evidence="2">Polysaccharide pyruvyl transferase CsaB</fullName>
    </submittedName>
</protein>
<dbReference type="NCBIfam" id="TIGR03609">
    <property type="entry name" value="S_layer_CsaB"/>
    <property type="match status" value="1"/>
</dbReference>
<reference evidence="3" key="1">
    <citation type="submission" date="2017-02" db="EMBL/GenBank/DDBJ databases">
        <authorList>
            <person name="Varghese N."/>
            <person name="Submissions S."/>
        </authorList>
    </citation>
    <scope>NUCLEOTIDE SEQUENCE [LARGE SCALE GENOMIC DNA]</scope>
    <source>
        <strain evidence="3">DSM 16521</strain>
    </source>
</reference>
<gene>
    <name evidence="2" type="ORF">SAMN02745885_01092</name>
</gene>
<evidence type="ECO:0000259" key="1">
    <source>
        <dbReference type="Pfam" id="PF04230"/>
    </source>
</evidence>
<dbReference type="PANTHER" id="PTHR36836">
    <property type="entry name" value="COLANIC ACID BIOSYNTHESIS PROTEIN WCAK"/>
    <property type="match status" value="1"/>
</dbReference>
<keyword evidence="3" id="KW-1185">Reference proteome</keyword>
<organism evidence="2 3">
    <name type="scientific">Carboxydocella sporoproducens DSM 16521</name>
    <dbReference type="NCBI Taxonomy" id="1121270"/>
    <lineage>
        <taxon>Bacteria</taxon>
        <taxon>Bacillati</taxon>
        <taxon>Bacillota</taxon>
        <taxon>Clostridia</taxon>
        <taxon>Eubacteriales</taxon>
        <taxon>Clostridiales Family XVI. Incertae Sedis</taxon>
        <taxon>Carboxydocella</taxon>
    </lineage>
</organism>
<dbReference type="InterPro" id="IPR007345">
    <property type="entry name" value="Polysacch_pyruvyl_Trfase"/>
</dbReference>
<proteinExistence type="predicted"/>
<dbReference type="GO" id="GO:0016740">
    <property type="term" value="F:transferase activity"/>
    <property type="evidence" value="ECO:0007669"/>
    <property type="project" value="UniProtKB-KW"/>
</dbReference>
<dbReference type="OrthoDB" id="3199616at2"/>
<sequence length="371" mass="41400">MRSYKIVLSGYYGFNNLGDEALLGAISQGLNDRWPQLELVVLSHRPETTAGQHQVRAVNRWSLPAVIKELKNADLLISGGGSLFQDVTGNKSLYYYLAIVELAHWLGVPTLIYGQGFGPVLRPYNRRFVAAVLNRVDYITVRDSESAQDLRQLGIKRPPLEVVVDPVLGHQPTETERAAGLQLLTSLGWQSGQPTLGLSLRPWLGLEHDWPALVTLTRYWLGQGGQIVLLPMQYPGDWQVLERLRQELAGSGPVWLPPSYSLDQAIGIYAWLDLVCGMRLHALIFGALWHKPLLGISYDPKVERFIADVGQVMLGSSGHLQAEPLIENLQMVWQKRDTFGTALKERLPLLSNLARRPAQLAFQILSNGEFS</sequence>
<dbReference type="InterPro" id="IPR019896">
    <property type="entry name" value="Polysacch_pyruvyl_Trfase_CsaB"/>
</dbReference>
<dbReference type="EMBL" id="FUXM01000009">
    <property type="protein sequence ID" value="SJZ84842.1"/>
    <property type="molecule type" value="Genomic_DNA"/>
</dbReference>
<dbReference type="Proteomes" id="UP000189933">
    <property type="component" value="Unassembled WGS sequence"/>
</dbReference>
<name>A0A1T4P0E3_9FIRM</name>
<feature type="domain" description="Polysaccharide pyruvyl transferase" evidence="1">
    <location>
        <begin position="16"/>
        <end position="300"/>
    </location>
</feature>
<dbReference type="RefSeq" id="WP_078665180.1">
    <property type="nucleotide sequence ID" value="NZ_FUXM01000009.1"/>
</dbReference>
<keyword evidence="2" id="KW-0808">Transferase</keyword>
<dbReference type="SUPFAM" id="SSF53756">
    <property type="entry name" value="UDP-Glycosyltransferase/glycogen phosphorylase"/>
    <property type="match status" value="1"/>
</dbReference>
<accession>A0A1T4P0E3</accession>
<evidence type="ECO:0000313" key="2">
    <source>
        <dbReference type="EMBL" id="SJZ84842.1"/>
    </source>
</evidence>
<evidence type="ECO:0000313" key="3">
    <source>
        <dbReference type="Proteomes" id="UP000189933"/>
    </source>
</evidence>
<dbReference type="AlphaFoldDB" id="A0A1T4P0E3"/>
<dbReference type="Pfam" id="PF04230">
    <property type="entry name" value="PS_pyruv_trans"/>
    <property type="match status" value="1"/>
</dbReference>
<dbReference type="PANTHER" id="PTHR36836:SF1">
    <property type="entry name" value="COLANIC ACID BIOSYNTHESIS PROTEIN WCAK"/>
    <property type="match status" value="1"/>
</dbReference>